<evidence type="ECO:0000259" key="4">
    <source>
        <dbReference type="PROSITE" id="PS50075"/>
    </source>
</evidence>
<dbReference type="SUPFAM" id="SSF56801">
    <property type="entry name" value="Acetyl-CoA synthetase-like"/>
    <property type="match status" value="1"/>
</dbReference>
<keyword evidence="6" id="KW-1185">Reference proteome</keyword>
<dbReference type="SMART" id="SM00823">
    <property type="entry name" value="PKS_PP"/>
    <property type="match status" value="1"/>
</dbReference>
<dbReference type="PROSITE" id="PS00012">
    <property type="entry name" value="PHOSPHOPANTETHEINE"/>
    <property type="match status" value="1"/>
</dbReference>
<dbReference type="EMBL" id="JADKYB010000058">
    <property type="protein sequence ID" value="MBM9510755.1"/>
    <property type="molecule type" value="Genomic_DNA"/>
</dbReference>
<evidence type="ECO:0000256" key="3">
    <source>
        <dbReference type="ARBA" id="ARBA00022553"/>
    </source>
</evidence>
<dbReference type="InterPro" id="IPR006162">
    <property type="entry name" value="Ppantetheine_attach_site"/>
</dbReference>
<dbReference type="SUPFAM" id="SSF52777">
    <property type="entry name" value="CoA-dependent acyltransferases"/>
    <property type="match status" value="1"/>
</dbReference>
<gene>
    <name evidence="5" type="ORF">ITX44_40615</name>
</gene>
<evidence type="ECO:0000313" key="6">
    <source>
        <dbReference type="Proteomes" id="UP000749040"/>
    </source>
</evidence>
<dbReference type="SUPFAM" id="SSF47336">
    <property type="entry name" value="ACP-like"/>
    <property type="match status" value="1"/>
</dbReference>
<dbReference type="RefSeq" id="WP_236062542.1">
    <property type="nucleotide sequence ID" value="NZ_JADKYB010000058.1"/>
</dbReference>
<dbReference type="Gene3D" id="3.40.50.1820">
    <property type="entry name" value="alpha/beta hydrolase"/>
    <property type="match status" value="1"/>
</dbReference>
<dbReference type="Pfam" id="PF00550">
    <property type="entry name" value="PP-binding"/>
    <property type="match status" value="1"/>
</dbReference>
<dbReference type="Proteomes" id="UP000749040">
    <property type="component" value="Unassembled WGS sequence"/>
</dbReference>
<sequence>MVPSAFVVLDALPVTVNGKLDRKALPVPERPAGGGRGPVTVREEILCAVFAEVLGLDAVGVDDSFFDLGGHSLLAVTLVERLRVRGVSVDVRTLFTEPTPARLAAVEGVATVEVPPCLIPEDATEITAEMVPLSGLTTGQLATVAAAVPGGAANIADVYPLAPLQEGLLFHHHLDNADPYVLRFVLRFGTRELLDAFLAAWQRVIDRHDILRTGIVADGLPHPVQVVHRTATLPIVEVGATGSDAAGLAARCERRIDLTRAPLMDAHVAPAPDDDGWLLLFRSHHIVLDHTTIDVVLAEVRAFVEGRQGELPPSLPYREFVGQALLAVSRAEHEEYFAGLLGGVSEPTAPFGVLDVRGDGTGVSEARV</sequence>
<keyword evidence="2" id="KW-0596">Phosphopantetheine</keyword>
<evidence type="ECO:0000256" key="2">
    <source>
        <dbReference type="ARBA" id="ARBA00022450"/>
    </source>
</evidence>
<dbReference type="PANTHER" id="PTHR45527">
    <property type="entry name" value="NONRIBOSOMAL PEPTIDE SYNTHETASE"/>
    <property type="match status" value="1"/>
</dbReference>
<dbReference type="Gene3D" id="3.30.300.30">
    <property type="match status" value="1"/>
</dbReference>
<reference evidence="5 6" key="1">
    <citation type="submission" date="2021-01" db="EMBL/GenBank/DDBJ databases">
        <title>Streptomyces acididurans sp. nov., isolated from a peat swamp forest soil.</title>
        <authorList>
            <person name="Chantavorakit T."/>
            <person name="Duangmal K."/>
        </authorList>
    </citation>
    <scope>NUCLEOTIDE SEQUENCE [LARGE SCALE GENOMIC DNA]</scope>
    <source>
        <strain evidence="5 6">KK5PA1</strain>
    </source>
</reference>
<dbReference type="Gene3D" id="3.30.559.10">
    <property type="entry name" value="Chloramphenicol acetyltransferase-like domain"/>
    <property type="match status" value="1"/>
</dbReference>
<accession>A0ABS2U8E0</accession>
<protein>
    <submittedName>
        <fullName evidence="5">Non-ribosomal peptide synthetase</fullName>
    </submittedName>
</protein>
<comment type="caution">
    <text evidence="5">The sequence shown here is derived from an EMBL/GenBank/DDBJ whole genome shotgun (WGS) entry which is preliminary data.</text>
</comment>
<dbReference type="PROSITE" id="PS50075">
    <property type="entry name" value="CARRIER"/>
    <property type="match status" value="1"/>
</dbReference>
<evidence type="ECO:0000256" key="1">
    <source>
        <dbReference type="ARBA" id="ARBA00001957"/>
    </source>
</evidence>
<dbReference type="InterPro" id="IPR036736">
    <property type="entry name" value="ACP-like_sf"/>
</dbReference>
<organism evidence="5 6">
    <name type="scientific">Actinacidiphila acididurans</name>
    <dbReference type="NCBI Taxonomy" id="2784346"/>
    <lineage>
        <taxon>Bacteria</taxon>
        <taxon>Bacillati</taxon>
        <taxon>Actinomycetota</taxon>
        <taxon>Actinomycetes</taxon>
        <taxon>Kitasatosporales</taxon>
        <taxon>Streptomycetaceae</taxon>
        <taxon>Actinacidiphila</taxon>
    </lineage>
</organism>
<dbReference type="Gene3D" id="3.30.559.30">
    <property type="entry name" value="Nonribosomal peptide synthetase, condensation domain"/>
    <property type="match status" value="1"/>
</dbReference>
<feature type="non-terminal residue" evidence="5">
    <location>
        <position position="1"/>
    </location>
</feature>
<dbReference type="InterPro" id="IPR009081">
    <property type="entry name" value="PP-bd_ACP"/>
</dbReference>
<dbReference type="InterPro" id="IPR023213">
    <property type="entry name" value="CAT-like_dom_sf"/>
</dbReference>
<dbReference type="Pfam" id="PF00668">
    <property type="entry name" value="Condensation"/>
    <property type="match status" value="1"/>
</dbReference>
<keyword evidence="3" id="KW-0597">Phosphoprotein</keyword>
<dbReference type="InterPro" id="IPR029058">
    <property type="entry name" value="AB_hydrolase_fold"/>
</dbReference>
<feature type="domain" description="Carrier" evidence="4">
    <location>
        <begin position="37"/>
        <end position="111"/>
    </location>
</feature>
<dbReference type="InterPro" id="IPR020806">
    <property type="entry name" value="PKS_PP-bd"/>
</dbReference>
<evidence type="ECO:0000313" key="5">
    <source>
        <dbReference type="EMBL" id="MBM9510755.1"/>
    </source>
</evidence>
<name>A0ABS2U8E0_9ACTN</name>
<proteinExistence type="predicted"/>
<comment type="cofactor">
    <cofactor evidence="1">
        <name>pantetheine 4'-phosphate</name>
        <dbReference type="ChEBI" id="CHEBI:47942"/>
    </cofactor>
</comment>
<dbReference type="InterPro" id="IPR001242">
    <property type="entry name" value="Condensation_dom"/>
</dbReference>
<dbReference type="InterPro" id="IPR045851">
    <property type="entry name" value="AMP-bd_C_sf"/>
</dbReference>
<feature type="non-terminal residue" evidence="5">
    <location>
        <position position="368"/>
    </location>
</feature>
<dbReference type="PANTHER" id="PTHR45527:SF1">
    <property type="entry name" value="FATTY ACID SYNTHASE"/>
    <property type="match status" value="1"/>
</dbReference>